<evidence type="ECO:0000256" key="1">
    <source>
        <dbReference type="SAM" id="Phobius"/>
    </source>
</evidence>
<proteinExistence type="predicted"/>
<evidence type="ECO:0000313" key="2">
    <source>
        <dbReference type="EMBL" id="GBG21810.1"/>
    </source>
</evidence>
<name>A0A2R5FST2_NOSCO</name>
<feature type="transmembrane region" description="Helical" evidence="1">
    <location>
        <begin position="23"/>
        <end position="42"/>
    </location>
</feature>
<keyword evidence="1" id="KW-0812">Transmembrane</keyword>
<dbReference type="EMBL" id="BDUD01000001">
    <property type="protein sequence ID" value="GBG21810.1"/>
    <property type="molecule type" value="Genomic_DNA"/>
</dbReference>
<dbReference type="Pfam" id="PF07963">
    <property type="entry name" value="N_methyl"/>
    <property type="match status" value="1"/>
</dbReference>
<dbReference type="InterPro" id="IPR012902">
    <property type="entry name" value="N_methyl_site"/>
</dbReference>
<evidence type="ECO:0008006" key="4">
    <source>
        <dbReference type="Google" id="ProtNLM"/>
    </source>
</evidence>
<dbReference type="AlphaFoldDB" id="A0A2R5FST2"/>
<evidence type="ECO:0000313" key="3">
    <source>
        <dbReference type="Proteomes" id="UP000245124"/>
    </source>
</evidence>
<dbReference type="OrthoDB" id="468208at2"/>
<dbReference type="Proteomes" id="UP000245124">
    <property type="component" value="Unassembled WGS sequence"/>
</dbReference>
<protein>
    <recommendedName>
        <fullName evidence="4">Prepilin-type N-terminal cleavage/methylation domain-containing protein</fullName>
    </recommendedName>
</protein>
<keyword evidence="1" id="KW-1133">Transmembrane helix</keyword>
<organism evidence="2 3">
    <name type="scientific">Nostoc commune NIES-4072</name>
    <dbReference type="NCBI Taxonomy" id="2005467"/>
    <lineage>
        <taxon>Bacteria</taxon>
        <taxon>Bacillati</taxon>
        <taxon>Cyanobacteriota</taxon>
        <taxon>Cyanophyceae</taxon>
        <taxon>Nostocales</taxon>
        <taxon>Nostocaceae</taxon>
        <taxon>Nostoc</taxon>
    </lineage>
</organism>
<keyword evidence="3" id="KW-1185">Reference proteome</keyword>
<dbReference type="NCBIfam" id="TIGR02532">
    <property type="entry name" value="IV_pilin_GFxxxE"/>
    <property type="match status" value="1"/>
</dbReference>
<comment type="caution">
    <text evidence="2">The sequence shown here is derived from an EMBL/GenBank/DDBJ whole genome shotgun (WGS) entry which is preliminary data.</text>
</comment>
<gene>
    <name evidence="2" type="ORF">NIES4072_54990</name>
</gene>
<reference evidence="2 3" key="1">
    <citation type="submission" date="2017-06" db="EMBL/GenBank/DDBJ databases">
        <title>Genome sequencing of cyanobaciteial culture collection at National Institute for Environmental Studies (NIES).</title>
        <authorList>
            <person name="Hirose Y."/>
            <person name="Shimura Y."/>
            <person name="Fujisawa T."/>
            <person name="Nakamura Y."/>
            <person name="Kawachi M."/>
        </authorList>
    </citation>
    <scope>NUCLEOTIDE SEQUENCE [LARGE SCALE GENOMIC DNA]</scope>
    <source>
        <strain evidence="2 3">NIES-4072</strain>
    </source>
</reference>
<accession>A0A2R5FST2</accession>
<sequence>MIKHKQQQIHPADESGFTIIESLVAIVVVAILLAAIAPVIVISTATRVQSRRVELATQATKAFIDGIRTGAITTVPSTLVTLATPTAAAPRRVSDIAGTPATATTPAISAITGRPQDYLINNVTDMPTPTSATGLYCFNKNGTISNPDCSSDQFYIQAGRIVQSTGANDGYRLAIRIYRADVDFSKTLKASTDTTKNRQKTFTGGLGDRQAPLIEMTTDIGNTNTTFQALCRRLGTATNQACQ</sequence>
<keyword evidence="1" id="KW-0472">Membrane</keyword>
<dbReference type="NCBIfam" id="NF038303">
    <property type="entry name" value="EPS_HpsB"/>
    <property type="match status" value="1"/>
</dbReference>